<dbReference type="Proteomes" id="UP001250662">
    <property type="component" value="Unassembled WGS sequence"/>
</dbReference>
<proteinExistence type="predicted"/>
<keyword evidence="4" id="KW-1185">Reference proteome</keyword>
<keyword evidence="2" id="KW-1133">Transmembrane helix</keyword>
<keyword evidence="2" id="KW-0472">Membrane</keyword>
<protein>
    <submittedName>
        <fullName evidence="3">DUF6090 family protein</fullName>
    </submittedName>
</protein>
<reference evidence="3 4" key="1">
    <citation type="submission" date="2023-09" db="EMBL/GenBank/DDBJ databases">
        <authorList>
            <person name="Rey-Velasco X."/>
        </authorList>
    </citation>
    <scope>NUCLEOTIDE SEQUENCE [LARGE SCALE GENOMIC DNA]</scope>
    <source>
        <strain evidence="3 4">P007</strain>
    </source>
</reference>
<dbReference type="InterPro" id="IPR045749">
    <property type="entry name" value="DUF6090"/>
</dbReference>
<gene>
    <name evidence="3" type="ORF">RM520_10290</name>
</gene>
<feature type="transmembrane region" description="Helical" evidence="2">
    <location>
        <begin position="21"/>
        <end position="40"/>
    </location>
</feature>
<organism evidence="3 4">
    <name type="scientific">Croceitalea vernalis</name>
    <dbReference type="NCBI Taxonomy" id="3075599"/>
    <lineage>
        <taxon>Bacteria</taxon>
        <taxon>Pseudomonadati</taxon>
        <taxon>Bacteroidota</taxon>
        <taxon>Flavobacteriia</taxon>
        <taxon>Flavobacteriales</taxon>
        <taxon>Flavobacteriaceae</taxon>
        <taxon>Croceitalea</taxon>
    </lineage>
</organism>
<dbReference type="Pfam" id="PF19578">
    <property type="entry name" value="DUF6090"/>
    <property type="match status" value="1"/>
</dbReference>
<sequence length="253" mass="29612">MIKFFRKIRQNLLSEGKTGKYLKYAIGEIILVVIGILIALQINNWNENKKEDKAEIALIEQLINDLEKDAESLETLIPQVIDKADVIKQIYFETQNKTSFNESTNYGDLTWQAFAPLFFEQRHQLSIDQISNHQISKSILDYFNQQKIVELQIEQTNEYVRTTIRPLLGEHGIMNSNYIMSTDSYTEIRNDKSQFIKYDQLRTIYGSQKFESVIFEMRMTYIATTHQAELLLDANKKLVENLIFYIEGSNNED</sequence>
<keyword evidence="1" id="KW-0175">Coiled coil</keyword>
<name>A0ABU3BIP1_9FLAO</name>
<evidence type="ECO:0000313" key="3">
    <source>
        <dbReference type="EMBL" id="MDT0622020.1"/>
    </source>
</evidence>
<evidence type="ECO:0000313" key="4">
    <source>
        <dbReference type="Proteomes" id="UP001250662"/>
    </source>
</evidence>
<keyword evidence="2" id="KW-0812">Transmembrane</keyword>
<evidence type="ECO:0000256" key="2">
    <source>
        <dbReference type="SAM" id="Phobius"/>
    </source>
</evidence>
<evidence type="ECO:0000256" key="1">
    <source>
        <dbReference type="SAM" id="Coils"/>
    </source>
</evidence>
<accession>A0ABU3BIP1</accession>
<comment type="caution">
    <text evidence="3">The sequence shown here is derived from an EMBL/GenBank/DDBJ whole genome shotgun (WGS) entry which is preliminary data.</text>
</comment>
<dbReference type="RefSeq" id="WP_311387969.1">
    <property type="nucleotide sequence ID" value="NZ_JAVRHU010000002.1"/>
</dbReference>
<dbReference type="EMBL" id="JAVRHU010000002">
    <property type="protein sequence ID" value="MDT0622020.1"/>
    <property type="molecule type" value="Genomic_DNA"/>
</dbReference>
<feature type="coiled-coil region" evidence="1">
    <location>
        <begin position="42"/>
        <end position="83"/>
    </location>
</feature>